<dbReference type="Pfam" id="PF14561">
    <property type="entry name" value="TPR_20"/>
    <property type="match status" value="1"/>
</dbReference>
<keyword evidence="2" id="KW-1185">Reference proteome</keyword>
<dbReference type="SUPFAM" id="SSF48452">
    <property type="entry name" value="TPR-like"/>
    <property type="match status" value="1"/>
</dbReference>
<dbReference type="AlphaFoldDB" id="A0A1C4H4Y3"/>
<dbReference type="RefSeq" id="WP_091847797.1">
    <property type="nucleotide sequence ID" value="NZ_FMBL01000002.1"/>
</dbReference>
<evidence type="ECO:0000313" key="2">
    <source>
        <dbReference type="Proteomes" id="UP000242610"/>
    </source>
</evidence>
<reference evidence="2" key="1">
    <citation type="submission" date="2016-08" db="EMBL/GenBank/DDBJ databases">
        <authorList>
            <person name="Varghese N."/>
            <person name="Submissions Spin"/>
        </authorList>
    </citation>
    <scope>NUCLEOTIDE SEQUENCE [LARGE SCALE GENOMIC DNA]</scope>
    <source>
        <strain evidence="2">R-52791</strain>
    </source>
</reference>
<accession>A0A1C4H4Y3</accession>
<dbReference type="Gene3D" id="3.40.30.10">
    <property type="entry name" value="Glutaredoxin"/>
    <property type="match status" value="1"/>
</dbReference>
<dbReference type="InterPro" id="IPR036249">
    <property type="entry name" value="Thioredoxin-like_sf"/>
</dbReference>
<dbReference type="InterPro" id="IPR011990">
    <property type="entry name" value="TPR-like_helical_dom_sf"/>
</dbReference>
<dbReference type="EMBL" id="FMBL01000002">
    <property type="protein sequence ID" value="SCC80039.1"/>
    <property type="molecule type" value="Genomic_DNA"/>
</dbReference>
<protein>
    <submittedName>
        <fullName evidence="1">Putative thioredoxin</fullName>
    </submittedName>
</protein>
<gene>
    <name evidence="1" type="ORF">GA0061077_0951</name>
</gene>
<proteinExistence type="predicted"/>
<dbReference type="Proteomes" id="UP000242610">
    <property type="component" value="Unassembled WGS sequence"/>
</dbReference>
<evidence type="ECO:0000313" key="1">
    <source>
        <dbReference type="EMBL" id="SCC80039.1"/>
    </source>
</evidence>
<name>A0A1C4H4Y3_9BIFI</name>
<dbReference type="Gene3D" id="1.25.40.10">
    <property type="entry name" value="Tetratricopeptide repeat domain"/>
    <property type="match status" value="1"/>
</dbReference>
<dbReference type="OrthoDB" id="5181746at2"/>
<dbReference type="SUPFAM" id="SSF52833">
    <property type="entry name" value="Thioredoxin-like"/>
    <property type="match status" value="1"/>
</dbReference>
<dbReference type="STRING" id="1505727.GA0061077_0951"/>
<organism evidence="1 2">
    <name type="scientific">Bifidobacterium commune</name>
    <dbReference type="NCBI Taxonomy" id="1505727"/>
    <lineage>
        <taxon>Bacteria</taxon>
        <taxon>Bacillati</taxon>
        <taxon>Actinomycetota</taxon>
        <taxon>Actinomycetes</taxon>
        <taxon>Bifidobacteriales</taxon>
        <taxon>Bifidobacteriaceae</taxon>
        <taxon>Bifidobacterium</taxon>
    </lineage>
</organism>
<sequence>MVAANQSQKNPGISLAGAVDLSAIKHQVHAEPGQAGGAPSAGGYVIDVTQSTFQAVLQTSATYPVVLLLWVPTDDRLIGMAKKLGDAINGMDGKLQLARIDINAEPEIAQAFQIKGAPALFALIGGRPMPILEGLPSDEELQQITDTLLPQIVQLAQQAGVTGMAPYSGDANAEGDTADDAGLDDQVPPAHQQAHQLAADGDYAGAAEAYAQVLEADPNDVLAARERSKALLLARSASADVRQVRAAAAARPDDVDAQLAVADIDMIGGQIEDAFSRLLDYLAAGHKAELDPVRKRLLEYFAIPAPDDPRLKAARRRLSTLMY</sequence>